<keyword evidence="1" id="KW-0472">Membrane</keyword>
<feature type="transmembrane region" description="Helical" evidence="1">
    <location>
        <begin position="7"/>
        <end position="26"/>
    </location>
</feature>
<organism evidence="2 3">
    <name type="scientific">Eubacterium segne</name>
    <dbReference type="NCBI Taxonomy" id="2763045"/>
    <lineage>
        <taxon>Bacteria</taxon>
        <taxon>Bacillati</taxon>
        <taxon>Bacillota</taxon>
        <taxon>Clostridia</taxon>
        <taxon>Eubacteriales</taxon>
        <taxon>Eubacteriaceae</taxon>
        <taxon>Eubacterium</taxon>
    </lineage>
</organism>
<accession>A0ABR7F4N8</accession>
<sequence>MIRNKKVLGIIVLAVIVVAIGITIFVTNKDGGKGGLTVFEVNSSKIVITGNDKNITLTNDEKSEFTRLIKKIVNENNTIKGDISEKNYDFKIDFDNGYAAYILQEKELLFEGDVKKIEEDDMTELNKYISKMK</sequence>
<dbReference type="Proteomes" id="UP000597877">
    <property type="component" value="Unassembled WGS sequence"/>
</dbReference>
<evidence type="ECO:0000256" key="1">
    <source>
        <dbReference type="SAM" id="Phobius"/>
    </source>
</evidence>
<reference evidence="2 3" key="1">
    <citation type="submission" date="2020-08" db="EMBL/GenBank/DDBJ databases">
        <title>Genome public.</title>
        <authorList>
            <person name="Liu C."/>
            <person name="Sun Q."/>
        </authorList>
    </citation>
    <scope>NUCLEOTIDE SEQUENCE [LARGE SCALE GENOMIC DNA]</scope>
    <source>
        <strain evidence="2 3">BX4</strain>
    </source>
</reference>
<dbReference type="RefSeq" id="WP_186840581.1">
    <property type="nucleotide sequence ID" value="NZ_JACOOZ010000008.1"/>
</dbReference>
<evidence type="ECO:0000313" key="3">
    <source>
        <dbReference type="Proteomes" id="UP000597877"/>
    </source>
</evidence>
<name>A0ABR7F4N8_9FIRM</name>
<gene>
    <name evidence="2" type="ORF">H8S00_11280</name>
</gene>
<keyword evidence="3" id="KW-1185">Reference proteome</keyword>
<dbReference type="EMBL" id="JACOOZ010000008">
    <property type="protein sequence ID" value="MBC5668552.1"/>
    <property type="molecule type" value="Genomic_DNA"/>
</dbReference>
<protein>
    <recommendedName>
        <fullName evidence="4">DUF4367 domain-containing protein</fullName>
    </recommendedName>
</protein>
<evidence type="ECO:0000313" key="2">
    <source>
        <dbReference type="EMBL" id="MBC5668552.1"/>
    </source>
</evidence>
<keyword evidence="1" id="KW-0812">Transmembrane</keyword>
<evidence type="ECO:0008006" key="4">
    <source>
        <dbReference type="Google" id="ProtNLM"/>
    </source>
</evidence>
<comment type="caution">
    <text evidence="2">The sequence shown here is derived from an EMBL/GenBank/DDBJ whole genome shotgun (WGS) entry which is preliminary data.</text>
</comment>
<proteinExistence type="predicted"/>
<keyword evidence="1" id="KW-1133">Transmembrane helix</keyword>